<dbReference type="EMBL" id="JPGD01000004">
    <property type="protein sequence ID" value="KGC04368.1"/>
    <property type="molecule type" value="Genomic_DNA"/>
</dbReference>
<evidence type="ECO:0000313" key="2">
    <source>
        <dbReference type="Proteomes" id="UP000029575"/>
    </source>
</evidence>
<protein>
    <submittedName>
        <fullName evidence="1">Uncharacterized protein</fullName>
    </submittedName>
</protein>
<dbReference type="RefSeq" id="WP_034208330.1">
    <property type="nucleotide sequence ID" value="NZ_KN150855.1"/>
</dbReference>
<evidence type="ECO:0000313" key="1">
    <source>
        <dbReference type="EMBL" id="KGC04368.1"/>
    </source>
</evidence>
<name>A0AA89CEI9_BURCE</name>
<gene>
    <name evidence="1" type="ORF">DM43_5507</name>
</gene>
<accession>A0AA89CEI9</accession>
<organism evidence="1 2">
    <name type="scientific">Burkholderia cepacia</name>
    <name type="common">Pseudomonas cepacia</name>
    <dbReference type="NCBI Taxonomy" id="292"/>
    <lineage>
        <taxon>Bacteria</taxon>
        <taxon>Pseudomonadati</taxon>
        <taxon>Pseudomonadota</taxon>
        <taxon>Betaproteobacteria</taxon>
        <taxon>Burkholderiales</taxon>
        <taxon>Burkholderiaceae</taxon>
        <taxon>Burkholderia</taxon>
        <taxon>Burkholderia cepacia complex</taxon>
    </lineage>
</organism>
<proteinExistence type="predicted"/>
<comment type="caution">
    <text evidence="1">The sequence shown here is derived from an EMBL/GenBank/DDBJ whole genome shotgun (WGS) entry which is preliminary data.</text>
</comment>
<reference evidence="1 2" key="1">
    <citation type="submission" date="2014-06" db="EMBL/GenBank/DDBJ databases">
        <authorList>
            <person name="Bishop-Lilly K.A."/>
            <person name="Broomall S.M."/>
            <person name="Chain P.S."/>
            <person name="Chertkov O."/>
            <person name="Coyne S.R."/>
            <person name="Daligault H.E."/>
            <person name="Davenport K.W."/>
            <person name="Erkkila T."/>
            <person name="Frey K.G."/>
            <person name="Gibbons H.S."/>
            <person name="Gu W."/>
            <person name="Jaissle J."/>
            <person name="Johnson S.L."/>
            <person name="Koroleva G.I."/>
            <person name="Ladner J.T."/>
            <person name="Lo C.-C."/>
            <person name="Minogue T.D."/>
            <person name="Munk C."/>
            <person name="Palacios G.F."/>
            <person name="Redden C.L."/>
            <person name="Rosenzweig C.N."/>
            <person name="Scholz M.B."/>
            <person name="Teshima H."/>
            <person name="Xu Y."/>
        </authorList>
    </citation>
    <scope>NUCLEOTIDE SEQUENCE [LARGE SCALE GENOMIC DNA]</scope>
    <source>
        <strain evidence="1 2">DWS 37UF10B-2</strain>
    </source>
</reference>
<sequence length="76" mass="8459">MREINAAECGHVSGGFDWSNGKPMPMPSLPACKPGTLLNLLANWLGGWRENARPTPMPFVTEWDGVPEHWLRPFGQ</sequence>
<dbReference type="Proteomes" id="UP000029575">
    <property type="component" value="Unassembled WGS sequence"/>
</dbReference>
<dbReference type="AlphaFoldDB" id="A0AA89CEI9"/>